<dbReference type="OrthoDB" id="5086500at2759"/>
<protein>
    <submittedName>
        <fullName evidence="1">Uncharacterized protein</fullName>
    </submittedName>
</protein>
<proteinExistence type="predicted"/>
<dbReference type="AlphaFoldDB" id="A0A139IAA0"/>
<keyword evidence="2" id="KW-1185">Reference proteome</keyword>
<evidence type="ECO:0000313" key="1">
    <source>
        <dbReference type="EMBL" id="KXT11654.1"/>
    </source>
</evidence>
<dbReference type="EMBL" id="LFZO01000187">
    <property type="protein sequence ID" value="KXT11654.1"/>
    <property type="molecule type" value="Genomic_DNA"/>
</dbReference>
<name>A0A139IAA0_9PEZI</name>
<accession>A0A139IAA0</accession>
<gene>
    <name evidence="1" type="ORF">AC579_7050</name>
</gene>
<dbReference type="Proteomes" id="UP000073492">
    <property type="component" value="Unassembled WGS sequence"/>
</dbReference>
<sequence length="132" mass="14533">MAQPCQPSPRVCHRNKACEDDSLTSRGKRRNKELGHCCGLWSVSKLHGDLCRRTSISTTSIMDVAEPEYDRMKETAGATGDVVTSDSGKTWTSATIAIDAHTYSQCDGQNEQWHEALLENFKDSAEAQGLTN</sequence>
<evidence type="ECO:0000313" key="2">
    <source>
        <dbReference type="Proteomes" id="UP000073492"/>
    </source>
</evidence>
<comment type="caution">
    <text evidence="1">The sequence shown here is derived from an EMBL/GenBank/DDBJ whole genome shotgun (WGS) entry which is preliminary data.</text>
</comment>
<reference evidence="1 2" key="1">
    <citation type="submission" date="2015-07" db="EMBL/GenBank/DDBJ databases">
        <title>Comparative genomics of the Sigatoka disease complex on banana suggests a link between parallel evolutionary changes in Pseudocercospora fijiensis and Pseudocercospora eumusae and increased virulence on the banana host.</title>
        <authorList>
            <person name="Chang T.-C."/>
            <person name="Salvucci A."/>
            <person name="Crous P.W."/>
            <person name="Stergiopoulos I."/>
        </authorList>
    </citation>
    <scope>NUCLEOTIDE SEQUENCE [LARGE SCALE GENOMIC DNA]</scope>
    <source>
        <strain evidence="1 2">CBS 116634</strain>
    </source>
</reference>
<organism evidence="1 2">
    <name type="scientific">Pseudocercospora musae</name>
    <dbReference type="NCBI Taxonomy" id="113226"/>
    <lineage>
        <taxon>Eukaryota</taxon>
        <taxon>Fungi</taxon>
        <taxon>Dikarya</taxon>
        <taxon>Ascomycota</taxon>
        <taxon>Pezizomycotina</taxon>
        <taxon>Dothideomycetes</taxon>
        <taxon>Dothideomycetidae</taxon>
        <taxon>Mycosphaerellales</taxon>
        <taxon>Mycosphaerellaceae</taxon>
        <taxon>Pseudocercospora</taxon>
    </lineage>
</organism>